<feature type="transmembrane region" description="Helical" evidence="6">
    <location>
        <begin position="1063"/>
        <end position="1081"/>
    </location>
</feature>
<feature type="transmembrane region" description="Helical" evidence="6">
    <location>
        <begin position="733"/>
        <end position="751"/>
    </location>
</feature>
<dbReference type="InterPro" id="IPR007016">
    <property type="entry name" value="O-antigen_ligase-rel_domated"/>
</dbReference>
<dbReference type="PANTHER" id="PTHR37422:SF13">
    <property type="entry name" value="LIPOPOLYSACCHARIDE BIOSYNTHESIS PROTEIN PA4999-RELATED"/>
    <property type="match status" value="1"/>
</dbReference>
<dbReference type="Pfam" id="PF04932">
    <property type="entry name" value="Wzy_C"/>
    <property type="match status" value="1"/>
</dbReference>
<evidence type="ECO:0000313" key="9">
    <source>
        <dbReference type="EMBL" id="XBS18909.1"/>
    </source>
</evidence>
<feature type="transmembrane region" description="Helical" evidence="6">
    <location>
        <begin position="121"/>
        <end position="138"/>
    </location>
</feature>
<feature type="transmembrane region" description="Helical" evidence="6">
    <location>
        <begin position="150"/>
        <end position="171"/>
    </location>
</feature>
<dbReference type="Proteomes" id="UP001225378">
    <property type="component" value="Chromosome"/>
</dbReference>
<evidence type="ECO:0000256" key="6">
    <source>
        <dbReference type="SAM" id="Phobius"/>
    </source>
</evidence>
<evidence type="ECO:0000313" key="10">
    <source>
        <dbReference type="Proteomes" id="UP001225378"/>
    </source>
</evidence>
<feature type="transmembrane region" description="Helical" evidence="6">
    <location>
        <begin position="643"/>
        <end position="667"/>
    </location>
</feature>
<feature type="transmembrane region" description="Helical" evidence="6">
    <location>
        <begin position="613"/>
        <end position="631"/>
    </location>
</feature>
<feature type="transmembrane region" description="Helical" evidence="6">
    <location>
        <begin position="82"/>
        <end position="101"/>
    </location>
</feature>
<dbReference type="PANTHER" id="PTHR37422">
    <property type="entry name" value="TEICHURONIC ACID BIOSYNTHESIS PROTEIN TUAE"/>
    <property type="match status" value="1"/>
</dbReference>
<feature type="transmembrane region" description="Helical" evidence="6">
    <location>
        <begin position="414"/>
        <end position="433"/>
    </location>
</feature>
<evidence type="ECO:0000259" key="8">
    <source>
        <dbReference type="Pfam" id="PF04932"/>
    </source>
</evidence>
<dbReference type="RefSeq" id="WP_349431078.1">
    <property type="nucleotide sequence ID" value="NZ_CP157743.1"/>
</dbReference>
<feature type="transmembrane region" description="Helical" evidence="6">
    <location>
        <begin position="346"/>
        <end position="368"/>
    </location>
</feature>
<feature type="transmembrane region" description="Helical" evidence="6">
    <location>
        <begin position="763"/>
        <end position="781"/>
    </location>
</feature>
<feature type="transmembrane region" description="Helical" evidence="6">
    <location>
        <begin position="232"/>
        <end position="251"/>
    </location>
</feature>
<evidence type="ECO:0000256" key="4">
    <source>
        <dbReference type="ARBA" id="ARBA00023136"/>
    </source>
</evidence>
<feature type="transmembrane region" description="Helical" evidence="6">
    <location>
        <begin position="384"/>
        <end position="402"/>
    </location>
</feature>
<dbReference type="AlphaFoldDB" id="A0AAU7NPL8"/>
<feature type="domain" description="O-antigen ligase-related" evidence="8">
    <location>
        <begin position="721"/>
        <end position="827"/>
    </location>
</feature>
<proteinExistence type="predicted"/>
<evidence type="ECO:0000256" key="5">
    <source>
        <dbReference type="SAM" id="MobiDB-lite"/>
    </source>
</evidence>
<comment type="subcellular location">
    <subcellularLocation>
        <location evidence="1">Membrane</location>
        <topology evidence="1">Multi-pass membrane protein</topology>
    </subcellularLocation>
</comment>
<keyword evidence="3 6" id="KW-1133">Transmembrane helix</keyword>
<dbReference type="Pfam" id="PF04892">
    <property type="entry name" value="VanZ"/>
    <property type="match status" value="1"/>
</dbReference>
<protein>
    <submittedName>
        <fullName evidence="9">VanZ family protein</fullName>
    </submittedName>
</protein>
<feature type="transmembrane region" description="Helical" evidence="6">
    <location>
        <begin position="1039"/>
        <end position="1057"/>
    </location>
</feature>
<dbReference type="NCBIfam" id="NF037970">
    <property type="entry name" value="vanZ_1"/>
    <property type="match status" value="1"/>
</dbReference>
<keyword evidence="10" id="KW-1185">Reference proteome</keyword>
<feature type="transmembrane region" description="Helical" evidence="6">
    <location>
        <begin position="711"/>
        <end position="727"/>
    </location>
</feature>
<feature type="transmembrane region" description="Helical" evidence="6">
    <location>
        <begin position="53"/>
        <end position="70"/>
    </location>
</feature>
<feature type="transmembrane region" description="Helical" evidence="6">
    <location>
        <begin position="572"/>
        <end position="593"/>
    </location>
</feature>
<feature type="transmembrane region" description="Helical" evidence="6">
    <location>
        <begin position="497"/>
        <end position="514"/>
    </location>
</feature>
<dbReference type="InterPro" id="IPR006976">
    <property type="entry name" value="VanZ-like"/>
</dbReference>
<dbReference type="KEGG" id="mech:Q9L42_011025"/>
<organism evidence="9 10">
    <name type="scientific">Methylomarinum roseum</name>
    <dbReference type="NCBI Taxonomy" id="3067653"/>
    <lineage>
        <taxon>Bacteria</taxon>
        <taxon>Pseudomonadati</taxon>
        <taxon>Pseudomonadota</taxon>
        <taxon>Gammaproteobacteria</taxon>
        <taxon>Methylococcales</taxon>
        <taxon>Methylococcaceae</taxon>
        <taxon>Methylomarinum</taxon>
    </lineage>
</organism>
<dbReference type="EMBL" id="CP157743">
    <property type="protein sequence ID" value="XBS18909.1"/>
    <property type="molecule type" value="Genomic_DNA"/>
</dbReference>
<evidence type="ECO:0000256" key="2">
    <source>
        <dbReference type="ARBA" id="ARBA00022692"/>
    </source>
</evidence>
<gene>
    <name evidence="9" type="ORF">Q9L42_011025</name>
</gene>
<sequence length="1089" mass="121943">MRKFLFFAVTYSLFIIYGSLVPLDYRPIPFEQAWQSFKNIRYLSLGAASRADWIANIVLYIPLTFSLSVYCRHKSQSSWRIVWLSALILTLSLALAVTIEFCQQFFPPRTVSQNDLIAETIGSLVGLALGLTHGKRLLELFQHILSGGKGAFLASAGLYVIGYLAVSFFPYDFVTSFQELGDKLASGQDSLFISSSCGGLIRCSAKLTSEIVLAVPLGIFFGALLKWHPQRLTAVMLIGFIFGTVIEASQVLLVSGVAQGISVLTRILGMGLGEKLYKNIGARRSRTFINPALRKYIVIACLPYVLLLAGLNGWSWSNTYSDDVTGKLSDIHWLPFYYHYYTSESVALTSLLSVLFMYMPVGLGLWLWKNSGGYTLAGSKKFSAGLYAAGLAFALETSKLFLNGKHPDPTNLLISFISAYLTYAMADLMYGWFHQQQPEQHKPHPDASNNNDESETEQPDQKPPSTDRQSSSVAGKTLAALIFAALAWKLIDYPGNSPALCIVLVLYSLLIYRFPQAWLIALPALLPISDLSPWTGRLFFTEFDYFVLTTIAISCWRNRLASPFKNYSSGALLLLLLYAIFYTVSMIKGLLPIQPLDANAFSTYYSHYNSLRIAKGLYWALLLLPMLSFSLSRQKNATRYFGYGLLGGLTIVSLFAIAERAAFTGLFDFSSDFRITSTFYSMHTGGAHLDAFLLIGLPFIYLLLNNKPSHALFGLILFSGGLYTLLMTFSRGAYLALGVEFIALFIGLLIGYKRLLSQQQPKWLWASAMVILAIAISTPVLQGRFIQHRFQQSDEEAQIRSSHWLNAINMMDSDWPTALWGMGLGTFPRSYFWNSIVQPMPATFSLKQDEPEPYLQLRGGAPLYLEQIIDVDAYTDYPLTFEYRAYASNSGLNIDICEKAVQHSFDCQSLSFNTGDSQNWRQFKQTINTREAGNKKDNLLAGTRVRPVKLILHNGQTDSVIDIKNIALLSPSKNNLLKNGDFTQDMDHWFFTADDHIPWRSENLWVQILFEQGWLGAILFTWLIMSAFLNLYKQLGHRQISPVILASLSGLVIIGIVDSCFDAPNIALISYLIIFLSLQIIDPKNEKRP</sequence>
<feature type="region of interest" description="Disordered" evidence="5">
    <location>
        <begin position="438"/>
        <end position="472"/>
    </location>
</feature>
<feature type="compositionally biased region" description="Polar residues" evidence="5">
    <location>
        <begin position="463"/>
        <end position="472"/>
    </location>
</feature>
<feature type="transmembrane region" description="Helical" evidence="6">
    <location>
        <begin position="687"/>
        <end position="704"/>
    </location>
</feature>
<evidence type="ECO:0000256" key="1">
    <source>
        <dbReference type="ARBA" id="ARBA00004141"/>
    </source>
</evidence>
<feature type="transmembrane region" description="Helical" evidence="6">
    <location>
        <begin position="1013"/>
        <end position="1032"/>
    </location>
</feature>
<evidence type="ECO:0000256" key="3">
    <source>
        <dbReference type="ARBA" id="ARBA00022989"/>
    </source>
</evidence>
<dbReference type="Gene3D" id="2.60.120.260">
    <property type="entry name" value="Galactose-binding domain-like"/>
    <property type="match status" value="1"/>
</dbReference>
<evidence type="ECO:0000259" key="7">
    <source>
        <dbReference type="Pfam" id="PF04892"/>
    </source>
</evidence>
<feature type="transmembrane region" description="Helical" evidence="6">
    <location>
        <begin position="297"/>
        <end position="316"/>
    </location>
</feature>
<name>A0AAU7NPL8_9GAMM</name>
<feature type="domain" description="VanZ-like" evidence="7">
    <location>
        <begin position="28"/>
        <end position="129"/>
    </location>
</feature>
<reference evidence="9 10" key="1">
    <citation type="journal article" date="2024" name="Microbiology">
        <title>Methylomarinum rosea sp. nov., a novel halophilic methanotrophic bacterium from the hypersaline Lake Elton.</title>
        <authorList>
            <person name="Suleimanov R.Z."/>
            <person name="Oshkin I.Y."/>
            <person name="Danilova O.V."/>
            <person name="Suzina N.E."/>
            <person name="Dedysh S.N."/>
        </authorList>
    </citation>
    <scope>NUCLEOTIDE SEQUENCE [LARGE SCALE GENOMIC DNA]</scope>
    <source>
        <strain evidence="9 10">Ch1-1</strain>
    </source>
</reference>
<keyword evidence="2 6" id="KW-0812">Transmembrane</keyword>
<dbReference type="GO" id="GO:0016020">
    <property type="term" value="C:membrane"/>
    <property type="evidence" value="ECO:0007669"/>
    <property type="project" value="UniProtKB-SubCell"/>
</dbReference>
<keyword evidence="4 6" id="KW-0472">Membrane</keyword>
<dbReference type="InterPro" id="IPR051533">
    <property type="entry name" value="WaaL-like"/>
</dbReference>
<accession>A0AAU7NPL8</accession>